<keyword evidence="2" id="KW-1185">Reference proteome</keyword>
<evidence type="ECO:0000313" key="2">
    <source>
        <dbReference type="Proteomes" id="UP001198612"/>
    </source>
</evidence>
<accession>A0AAW4VYS0</accession>
<comment type="caution">
    <text evidence="1">The sequence shown here is derived from an EMBL/GenBank/DDBJ whole genome shotgun (WGS) entry which is preliminary data.</text>
</comment>
<name>A0AAW4VYS0_9FIRM</name>
<dbReference type="Proteomes" id="UP001198612">
    <property type="component" value="Unassembled WGS sequence"/>
</dbReference>
<reference evidence="1 2" key="1">
    <citation type="submission" date="2021-10" db="EMBL/GenBank/DDBJ databases">
        <title>Anaerobic single-cell dispensing facilitates the cultivation of human gut bacteria.</title>
        <authorList>
            <person name="Afrizal A."/>
        </authorList>
    </citation>
    <scope>NUCLEOTIDE SEQUENCE [LARGE SCALE GENOMIC DNA]</scope>
    <source>
        <strain evidence="1 2">CLA-AA-H217</strain>
    </source>
</reference>
<dbReference type="AlphaFoldDB" id="A0AAW4VYS0"/>
<sequence length="118" mass="13631">MEEDMVIERSIIRKVGEYNNIAICDERTVKIELTEAEIEEAYRIREREYLEEDIKNAIEEFCDYWGIPKGIAGGLNDNPDIICKIASLYEKNQDTNVASADTMKEAVKQVLKKEGVWK</sequence>
<gene>
    <name evidence="1" type="ORF">LKD40_00675</name>
</gene>
<evidence type="ECO:0000313" key="1">
    <source>
        <dbReference type="EMBL" id="MCC2226338.1"/>
    </source>
</evidence>
<protein>
    <submittedName>
        <fullName evidence="1">Uncharacterized protein</fullName>
    </submittedName>
</protein>
<dbReference type="RefSeq" id="WP_227588324.1">
    <property type="nucleotide sequence ID" value="NZ_JAJEQQ010000001.1"/>
</dbReference>
<proteinExistence type="predicted"/>
<dbReference type="EMBL" id="JAJEQQ010000001">
    <property type="protein sequence ID" value="MCC2226338.1"/>
    <property type="molecule type" value="Genomic_DNA"/>
</dbReference>
<organism evidence="1 2">
    <name type="scientific">Blautia fusiformis</name>
    <dbReference type="NCBI Taxonomy" id="2881264"/>
    <lineage>
        <taxon>Bacteria</taxon>
        <taxon>Bacillati</taxon>
        <taxon>Bacillota</taxon>
        <taxon>Clostridia</taxon>
        <taxon>Lachnospirales</taxon>
        <taxon>Lachnospiraceae</taxon>
        <taxon>Blautia</taxon>
    </lineage>
</organism>